<dbReference type="AlphaFoldDB" id="A0AAT9FJB6"/>
<protein>
    <recommendedName>
        <fullName evidence="1">SGNH hydrolase-type esterase domain-containing protein</fullName>
    </recommendedName>
</protein>
<gene>
    <name evidence="2" type="ORF">NT6N_11040</name>
</gene>
<dbReference type="Gene3D" id="3.40.50.1110">
    <property type="entry name" value="SGNH hydrolase"/>
    <property type="match status" value="1"/>
</dbReference>
<dbReference type="SUPFAM" id="SSF52266">
    <property type="entry name" value="SGNH hydrolase"/>
    <property type="match status" value="1"/>
</dbReference>
<sequence>MSQRWRISCSTVFATAILTLTSLIKADVKVLCIGDSLTREYDIMSVDNGEGGTFPSPDSNPGVANTMNWVEILTAKRNSDFDFGHYATQGHDYNYAVPGYDSVMWIEEIIEAGFTDPLFYVRFRMREDYDEVDVVVIMVGGNDVRGNYGDLYDPEPGDVTPTQFKNTVLTNLGKIIDEIRDVNETVPIVLADVPDLTAAPDIIADHPDPAKRANVTVIVNELNQDIAALAANRGATLAPVSSLTDRLLSPDPVYIGAIEMIKDKDPMRNNRPLYLFCKEGLHPSTNGQAVIANTMVTAINTATGSSIQPLASREIISLLPGIEANQPYLGWAGAAGLTDLSMTADADGDGIPNLGEYLLGLNPLVVNNDHLMDLETIDGADTLTLSYTPDTDALLLADVEVKYSTQLESWLPLPSGSLIDMGNGTFQVQLPTADIPGGNDRAFLRMEFVLKP</sequence>
<dbReference type="EMBL" id="AP026866">
    <property type="protein sequence ID" value="BDS06064.1"/>
    <property type="molecule type" value="Genomic_DNA"/>
</dbReference>
<dbReference type="KEGG" id="osu:NT6N_11040"/>
<evidence type="ECO:0000259" key="1">
    <source>
        <dbReference type="Pfam" id="PF13472"/>
    </source>
</evidence>
<dbReference type="PANTHER" id="PTHR30383">
    <property type="entry name" value="THIOESTERASE 1/PROTEASE 1/LYSOPHOSPHOLIPASE L1"/>
    <property type="match status" value="1"/>
</dbReference>
<reference evidence="2" key="1">
    <citation type="submission" date="2024-07" db="EMBL/GenBank/DDBJ databases">
        <title>Complete genome sequence of Verrucomicrobiaceae bacterium NT6N.</title>
        <authorList>
            <person name="Huang C."/>
            <person name="Takami H."/>
            <person name="Hamasaki K."/>
        </authorList>
    </citation>
    <scope>NUCLEOTIDE SEQUENCE</scope>
    <source>
        <strain evidence="2">NT6N</strain>
    </source>
</reference>
<accession>A0AAT9FJB6</accession>
<evidence type="ECO:0000313" key="2">
    <source>
        <dbReference type="EMBL" id="BDS06064.1"/>
    </source>
</evidence>
<proteinExistence type="predicted"/>
<dbReference type="GO" id="GO:0004622">
    <property type="term" value="F:phosphatidylcholine lysophospholipase activity"/>
    <property type="evidence" value="ECO:0007669"/>
    <property type="project" value="TreeGrafter"/>
</dbReference>
<feature type="domain" description="SGNH hydrolase-type esterase" evidence="1">
    <location>
        <begin position="32"/>
        <end position="289"/>
    </location>
</feature>
<dbReference type="PANTHER" id="PTHR30383:SF5">
    <property type="entry name" value="SGNH HYDROLASE-TYPE ESTERASE DOMAIN-CONTAINING PROTEIN"/>
    <property type="match status" value="1"/>
</dbReference>
<organism evidence="2">
    <name type="scientific">Oceaniferula spumae</name>
    <dbReference type="NCBI Taxonomy" id="2979115"/>
    <lineage>
        <taxon>Bacteria</taxon>
        <taxon>Pseudomonadati</taxon>
        <taxon>Verrucomicrobiota</taxon>
        <taxon>Verrucomicrobiia</taxon>
        <taxon>Verrucomicrobiales</taxon>
        <taxon>Verrucomicrobiaceae</taxon>
        <taxon>Oceaniferula</taxon>
    </lineage>
</organism>
<dbReference type="Pfam" id="PF13472">
    <property type="entry name" value="Lipase_GDSL_2"/>
    <property type="match status" value="1"/>
</dbReference>
<dbReference type="InterPro" id="IPR036514">
    <property type="entry name" value="SGNH_hydro_sf"/>
</dbReference>
<name>A0AAT9FJB6_9BACT</name>
<dbReference type="InterPro" id="IPR013830">
    <property type="entry name" value="SGNH_hydro"/>
</dbReference>
<dbReference type="InterPro" id="IPR051532">
    <property type="entry name" value="Ester_Hydrolysis_Enzymes"/>
</dbReference>